<feature type="region of interest" description="Disordered" evidence="1">
    <location>
        <begin position="87"/>
        <end position="107"/>
    </location>
</feature>
<dbReference type="AlphaFoldDB" id="A0A1G7GHG0"/>
<evidence type="ECO:0000313" key="3">
    <source>
        <dbReference type="EMBL" id="SDE87592.1"/>
    </source>
</evidence>
<feature type="signal peptide" evidence="2">
    <location>
        <begin position="1"/>
        <end position="20"/>
    </location>
</feature>
<gene>
    <name evidence="3" type="ORF">SAMN05216464_110148</name>
</gene>
<protein>
    <submittedName>
        <fullName evidence="3">Uncharacterized protein</fullName>
    </submittedName>
</protein>
<keyword evidence="2" id="KW-0732">Signal</keyword>
<evidence type="ECO:0000256" key="2">
    <source>
        <dbReference type="SAM" id="SignalP"/>
    </source>
</evidence>
<evidence type="ECO:0000313" key="4">
    <source>
        <dbReference type="Proteomes" id="UP000199072"/>
    </source>
</evidence>
<dbReference type="EMBL" id="FNAI01000010">
    <property type="protein sequence ID" value="SDE87592.1"/>
    <property type="molecule type" value="Genomic_DNA"/>
</dbReference>
<organism evidence="3 4">
    <name type="scientific">Mucilaginibacter pineti</name>
    <dbReference type="NCBI Taxonomy" id="1391627"/>
    <lineage>
        <taxon>Bacteria</taxon>
        <taxon>Pseudomonadati</taxon>
        <taxon>Bacteroidota</taxon>
        <taxon>Sphingobacteriia</taxon>
        <taxon>Sphingobacteriales</taxon>
        <taxon>Sphingobacteriaceae</taxon>
        <taxon>Mucilaginibacter</taxon>
    </lineage>
</organism>
<dbReference type="Proteomes" id="UP000199072">
    <property type="component" value="Unassembled WGS sequence"/>
</dbReference>
<proteinExistence type="predicted"/>
<name>A0A1G7GHG0_9SPHI</name>
<accession>A0A1G7GHG0</accession>
<reference evidence="3 4" key="1">
    <citation type="submission" date="2016-10" db="EMBL/GenBank/DDBJ databases">
        <authorList>
            <person name="de Groot N.N."/>
        </authorList>
    </citation>
    <scope>NUCLEOTIDE SEQUENCE [LARGE SCALE GENOMIC DNA]</scope>
    <source>
        <strain evidence="3 4">47C3B</strain>
    </source>
</reference>
<keyword evidence="4" id="KW-1185">Reference proteome</keyword>
<sequence>MKKVIFIFGMGLLALTSANAKGKADNSKTTEATVTPAEAKSGNTTYYAIRVENPGTGPKFIWTTELSETEGLECHPLTNATCEISVSTPPTDGVVPAGQTVSGNAYQ</sequence>
<feature type="chain" id="PRO_5011666561" evidence="2">
    <location>
        <begin position="21"/>
        <end position="107"/>
    </location>
</feature>
<dbReference type="RefSeq" id="WP_091152050.1">
    <property type="nucleotide sequence ID" value="NZ_FNAI01000010.1"/>
</dbReference>
<evidence type="ECO:0000256" key="1">
    <source>
        <dbReference type="SAM" id="MobiDB-lite"/>
    </source>
</evidence>
<dbReference type="OrthoDB" id="9981651at2"/>